<keyword evidence="3" id="KW-1185">Reference proteome</keyword>
<proteinExistence type="predicted"/>
<evidence type="ECO:0000256" key="1">
    <source>
        <dbReference type="SAM" id="Phobius"/>
    </source>
</evidence>
<accession>A0ABP8YD99</accession>
<evidence type="ECO:0000313" key="3">
    <source>
        <dbReference type="Proteomes" id="UP001499882"/>
    </source>
</evidence>
<organism evidence="2 3">
    <name type="scientific">Nocardioides endophyticus</name>
    <dbReference type="NCBI Taxonomy" id="1353775"/>
    <lineage>
        <taxon>Bacteria</taxon>
        <taxon>Bacillati</taxon>
        <taxon>Actinomycetota</taxon>
        <taxon>Actinomycetes</taxon>
        <taxon>Propionibacteriales</taxon>
        <taxon>Nocardioidaceae</taxon>
        <taxon>Nocardioides</taxon>
    </lineage>
</organism>
<name>A0ABP8YD99_9ACTN</name>
<reference evidence="3" key="1">
    <citation type="journal article" date="2019" name="Int. J. Syst. Evol. Microbiol.">
        <title>The Global Catalogue of Microorganisms (GCM) 10K type strain sequencing project: providing services to taxonomists for standard genome sequencing and annotation.</title>
        <authorList>
            <consortium name="The Broad Institute Genomics Platform"/>
            <consortium name="The Broad Institute Genome Sequencing Center for Infectious Disease"/>
            <person name="Wu L."/>
            <person name="Ma J."/>
        </authorList>
    </citation>
    <scope>NUCLEOTIDE SEQUENCE [LARGE SCALE GENOMIC DNA]</scope>
    <source>
        <strain evidence="3">JCM 18532</strain>
    </source>
</reference>
<keyword evidence="1" id="KW-1133">Transmembrane helix</keyword>
<keyword evidence="1" id="KW-0812">Transmembrane</keyword>
<protein>
    <recommendedName>
        <fullName evidence="4">Minor tail protein</fullName>
    </recommendedName>
</protein>
<evidence type="ECO:0000313" key="2">
    <source>
        <dbReference type="EMBL" id="GAA4726323.1"/>
    </source>
</evidence>
<keyword evidence="1" id="KW-0472">Membrane</keyword>
<sequence>MIRTLHAMTDAIWVALIGVIAGAVGSLAAPWAQWGIEKRRERLTHRRALVSTWRAGLSSWEMALRRGDEHEHFASYMTTEWYLSLQPHVAGQLASAQDVTDFLADEISRVEREWDLT</sequence>
<gene>
    <name evidence="2" type="ORF">GCM10023350_06320</name>
</gene>
<evidence type="ECO:0008006" key="4">
    <source>
        <dbReference type="Google" id="ProtNLM"/>
    </source>
</evidence>
<dbReference type="EMBL" id="BAABKN010000005">
    <property type="protein sequence ID" value="GAA4726323.1"/>
    <property type="molecule type" value="Genomic_DNA"/>
</dbReference>
<feature type="transmembrane region" description="Helical" evidence="1">
    <location>
        <begin position="12"/>
        <end position="32"/>
    </location>
</feature>
<dbReference type="Proteomes" id="UP001499882">
    <property type="component" value="Unassembled WGS sequence"/>
</dbReference>
<comment type="caution">
    <text evidence="2">The sequence shown here is derived from an EMBL/GenBank/DDBJ whole genome shotgun (WGS) entry which is preliminary data.</text>
</comment>